<dbReference type="Pfam" id="PF00169">
    <property type="entry name" value="PH"/>
    <property type="match status" value="1"/>
</dbReference>
<evidence type="ECO:0000259" key="3">
    <source>
        <dbReference type="PROSITE" id="PS50105"/>
    </source>
</evidence>
<feature type="region of interest" description="Disordered" evidence="1">
    <location>
        <begin position="125"/>
        <end position="153"/>
    </location>
</feature>
<feature type="region of interest" description="Disordered" evidence="1">
    <location>
        <begin position="725"/>
        <end position="820"/>
    </location>
</feature>
<dbReference type="SMART" id="SM00233">
    <property type="entry name" value="PH"/>
    <property type="match status" value="1"/>
</dbReference>
<feature type="compositionally biased region" description="Low complexity" evidence="1">
    <location>
        <begin position="366"/>
        <end position="386"/>
    </location>
</feature>
<dbReference type="Proteomes" id="UP001365542">
    <property type="component" value="Unassembled WGS sequence"/>
</dbReference>
<feature type="compositionally biased region" description="Polar residues" evidence="1">
    <location>
        <begin position="756"/>
        <end position="781"/>
    </location>
</feature>
<accession>A0AAV9WZI6</accession>
<dbReference type="CDD" id="cd09535">
    <property type="entry name" value="SAM_BOI-like_fungal"/>
    <property type="match status" value="1"/>
</dbReference>
<dbReference type="PROSITE" id="PS50003">
    <property type="entry name" value="PH_DOMAIN"/>
    <property type="match status" value="1"/>
</dbReference>
<sequence>MSSYQHQHQYLHSSVLPNLVSMDSRRSQRPLSEATSIASSIDFEDPIVLQMAQQRLSKAPTYRYSTYDNMELPEDEEEMEEEEEEYIIDDIREEDEDDEEDRGIVPEDSLYNKTLRMNNWLSDGARDSVGSDGMKTASSCDEAKTPTTPPMSMDFGAPQQMSMKRSTVGPRGPHLFSSLFLPAHQSEEHIDEEYLSPISPVRESSYSSPYSRRSPVGSQHSLLQVPQPLSRPQLSVDVTERPISAMSIALDEVEEGEIENWSPAQVCEWMRGLGFEDTLIEKFRQNDISGAILMQLKWEDLKELDIQSFGKRIELWSELNHLRKSPVMSSTSPKRDLNFETSSVHSPPLLSRHASRKSRESKFRQSPNLSISPSSYTSSPSTVTRSNTVATSRPSAAGPRKLAPLLRISTDVASLNPRPHPRLHVSAPPEPDSEDDFEEVDDFSDHEEDYSPIPIAMEEKRRPTGLSIIIPGSALDIPKALNSADSRSSNGNSHDGRSKHKHMPRFTAPHPAKRRVSKRLSTPISPVSAHIEIFAAPSVLGLTKGQRLSMLETESPRWDNDELPAKSPWAPSICASSDVLSPSDRGDVKLKADELRKVSALTAQEQVSKFIALQHLQKLEERAPSSLKNEYAVKETSPVSPQGPPSVRSQPPMTKAVQRSTSLRTFDRHKPRALQISTEPVAPGPASAGFTPRNNEDVRHYQLPEIVQQKPAPVVAPARSVPQLLRSSTAPSPPLSSLASQSTPSLVRSASVASPKISQGGSGVSRTNSVSGATKRPSVSANGKKPPSLGKSLIDTVNEEAEWEDTSSHGSAPPSPSERVFTGEMKKRANHFLRNEWNTHRVELRGTKLTVYKSAASRDILTTIEIDDYSVTCTTSGSNKFKGLKTGSKKDSDGMYHFQLVSNTDAKRSGDQKKEHHFAVSSREERIDWMRELMLAKAIKQKKSGFQVEVNGKMI</sequence>
<comment type="caution">
    <text evidence="4">The sequence shown here is derived from an EMBL/GenBank/DDBJ whole genome shotgun (WGS) entry which is preliminary data.</text>
</comment>
<organism evidence="4 5">
    <name type="scientific">Orbilia ellipsospora</name>
    <dbReference type="NCBI Taxonomy" id="2528407"/>
    <lineage>
        <taxon>Eukaryota</taxon>
        <taxon>Fungi</taxon>
        <taxon>Dikarya</taxon>
        <taxon>Ascomycota</taxon>
        <taxon>Pezizomycotina</taxon>
        <taxon>Orbiliomycetes</taxon>
        <taxon>Orbiliales</taxon>
        <taxon>Orbiliaceae</taxon>
        <taxon>Orbilia</taxon>
    </lineage>
</organism>
<evidence type="ECO:0000259" key="2">
    <source>
        <dbReference type="PROSITE" id="PS50003"/>
    </source>
</evidence>
<dbReference type="PROSITE" id="PS50105">
    <property type="entry name" value="SAM_DOMAIN"/>
    <property type="match status" value="1"/>
</dbReference>
<name>A0AAV9WZI6_9PEZI</name>
<dbReference type="InterPro" id="IPR001660">
    <property type="entry name" value="SAM"/>
</dbReference>
<feature type="compositionally biased region" description="Low complexity" evidence="1">
    <location>
        <begin position="725"/>
        <end position="746"/>
    </location>
</feature>
<dbReference type="AlphaFoldDB" id="A0AAV9WZI6"/>
<dbReference type="Pfam" id="PF07647">
    <property type="entry name" value="SAM_2"/>
    <property type="match status" value="1"/>
</dbReference>
<reference evidence="4 5" key="1">
    <citation type="submission" date="2019-10" db="EMBL/GenBank/DDBJ databases">
        <authorList>
            <person name="Palmer J.M."/>
        </authorList>
    </citation>
    <scope>NUCLEOTIDE SEQUENCE [LARGE SCALE GENOMIC DNA]</scope>
    <source>
        <strain evidence="4 5">TWF694</strain>
    </source>
</reference>
<dbReference type="SUPFAM" id="SSF47769">
    <property type="entry name" value="SAM/Pointed domain"/>
    <property type="match status" value="1"/>
</dbReference>
<gene>
    <name evidence="4" type="ORF">TWF694_003436</name>
</gene>
<feature type="region of interest" description="Disordered" evidence="1">
    <location>
        <begin position="324"/>
        <end position="439"/>
    </location>
</feature>
<evidence type="ECO:0000313" key="5">
    <source>
        <dbReference type="Proteomes" id="UP001365542"/>
    </source>
</evidence>
<feature type="region of interest" description="Disordered" evidence="1">
    <location>
        <begin position="480"/>
        <end position="517"/>
    </location>
</feature>
<dbReference type="InterPro" id="IPR013761">
    <property type="entry name" value="SAM/pointed_sf"/>
</dbReference>
<feature type="domain" description="PH" evidence="2">
    <location>
        <begin position="818"/>
        <end position="938"/>
    </location>
</feature>
<proteinExistence type="predicted"/>
<feature type="region of interest" description="Disordered" evidence="1">
    <location>
        <begin position="631"/>
        <end position="694"/>
    </location>
</feature>
<feature type="domain" description="SAM" evidence="3">
    <location>
        <begin position="261"/>
        <end position="325"/>
    </location>
</feature>
<dbReference type="Gene3D" id="1.10.150.50">
    <property type="entry name" value="Transcription Factor, Ets-1"/>
    <property type="match status" value="1"/>
</dbReference>
<feature type="compositionally biased region" description="Polar residues" evidence="1">
    <location>
        <begin position="483"/>
        <end position="493"/>
    </location>
</feature>
<dbReference type="InterPro" id="IPR011993">
    <property type="entry name" value="PH-like_dom_sf"/>
</dbReference>
<dbReference type="SUPFAM" id="SSF50729">
    <property type="entry name" value="PH domain-like"/>
    <property type="match status" value="1"/>
</dbReference>
<evidence type="ECO:0000313" key="4">
    <source>
        <dbReference type="EMBL" id="KAK6530062.1"/>
    </source>
</evidence>
<protein>
    <submittedName>
        <fullName evidence="4">Uncharacterized protein</fullName>
    </submittedName>
</protein>
<dbReference type="EMBL" id="JAVHJO010000013">
    <property type="protein sequence ID" value="KAK6530062.1"/>
    <property type="molecule type" value="Genomic_DNA"/>
</dbReference>
<dbReference type="InterPro" id="IPR001849">
    <property type="entry name" value="PH_domain"/>
</dbReference>
<keyword evidence="5" id="KW-1185">Reference proteome</keyword>
<dbReference type="Gene3D" id="2.30.29.30">
    <property type="entry name" value="Pleckstrin-homology domain (PH domain)/Phosphotyrosine-binding domain (PTB)"/>
    <property type="match status" value="1"/>
</dbReference>
<feature type="compositionally biased region" description="Polar residues" evidence="1">
    <location>
        <begin position="647"/>
        <end position="664"/>
    </location>
</feature>
<dbReference type="SMART" id="SM00454">
    <property type="entry name" value="SAM"/>
    <property type="match status" value="1"/>
</dbReference>
<evidence type="ECO:0000256" key="1">
    <source>
        <dbReference type="SAM" id="MobiDB-lite"/>
    </source>
</evidence>